<gene>
    <name evidence="1" type="ORF">MgSA37_04118</name>
</gene>
<name>A0A0X8X5D6_9SPHI</name>
<dbReference type="KEGG" id="mgot:MgSA37_04118"/>
<evidence type="ECO:0000313" key="2">
    <source>
        <dbReference type="Proteomes" id="UP000218263"/>
    </source>
</evidence>
<reference evidence="1 2" key="1">
    <citation type="submission" date="2015-12" db="EMBL/GenBank/DDBJ databases">
        <title>Genome sequence of Mucilaginibacter gotjawali.</title>
        <authorList>
            <person name="Lee J.S."/>
            <person name="Lee K.C."/>
            <person name="Kim K.K."/>
            <person name="Lee B.W."/>
        </authorList>
    </citation>
    <scope>NUCLEOTIDE SEQUENCE [LARGE SCALE GENOMIC DNA]</scope>
    <source>
        <strain evidence="1 2">SA3-7</strain>
    </source>
</reference>
<accession>A0A0X8X5D6</accession>
<dbReference type="EMBL" id="AP017313">
    <property type="protein sequence ID" value="BAU55926.1"/>
    <property type="molecule type" value="Genomic_DNA"/>
</dbReference>
<dbReference type="OrthoDB" id="4301792at2"/>
<protein>
    <submittedName>
        <fullName evidence="1">Uncharacterized protein</fullName>
    </submittedName>
</protein>
<proteinExistence type="predicted"/>
<organism evidence="1 2">
    <name type="scientific">Mucilaginibacter gotjawali</name>
    <dbReference type="NCBI Taxonomy" id="1550579"/>
    <lineage>
        <taxon>Bacteria</taxon>
        <taxon>Pseudomonadati</taxon>
        <taxon>Bacteroidota</taxon>
        <taxon>Sphingobacteriia</taxon>
        <taxon>Sphingobacteriales</taxon>
        <taxon>Sphingobacteriaceae</taxon>
        <taxon>Mucilaginibacter</taxon>
    </lineage>
</organism>
<dbReference type="AlphaFoldDB" id="A0A0X8X5D6"/>
<sequence>MKPLLISLFFAISVQTQPKQQKIILPPPDDYYLNSTEKLRYAFFKFDSKRDEYIFDKKSKPATLSKTELLTIEKLIVKGVGVYNKSRSGKYNMIKKPEKYFKQFIAITNTKGEKEVWVNCCCAVMHKSWKTHIQQTSDGGSCYFTIKINLTKNKATKLNAHGLA</sequence>
<dbReference type="Proteomes" id="UP000218263">
    <property type="component" value="Chromosome"/>
</dbReference>
<dbReference type="RefSeq" id="WP_096354429.1">
    <property type="nucleotide sequence ID" value="NZ_AP017313.1"/>
</dbReference>
<evidence type="ECO:0000313" key="1">
    <source>
        <dbReference type="EMBL" id="BAU55926.1"/>
    </source>
</evidence>
<keyword evidence="2" id="KW-1185">Reference proteome</keyword>